<protein>
    <submittedName>
        <fullName evidence="6">Zinc-dependent alcohol dehydrogenase family protein</fullName>
    </submittedName>
</protein>
<dbReference type="EMBL" id="CP051680">
    <property type="protein sequence ID" value="QJD86922.1"/>
    <property type="molecule type" value="Genomic_DNA"/>
</dbReference>
<dbReference type="PANTHER" id="PTHR43401">
    <property type="entry name" value="L-THREONINE 3-DEHYDROGENASE"/>
    <property type="match status" value="1"/>
</dbReference>
<evidence type="ECO:0000256" key="1">
    <source>
        <dbReference type="ARBA" id="ARBA00022723"/>
    </source>
</evidence>
<dbReference type="PANTHER" id="PTHR43401:SF5">
    <property type="entry name" value="ALCOHOL DEHYDROGENASE-RELATED"/>
    <property type="match status" value="1"/>
</dbReference>
<dbReference type="SMART" id="SM00829">
    <property type="entry name" value="PKS_ER"/>
    <property type="match status" value="1"/>
</dbReference>
<accession>A0A7Z2VPI6</accession>
<keyword evidence="3" id="KW-0560">Oxidoreductase</keyword>
<dbReference type="GO" id="GO:0008270">
    <property type="term" value="F:zinc ion binding"/>
    <property type="evidence" value="ECO:0007669"/>
    <property type="project" value="InterPro"/>
</dbReference>
<keyword evidence="7" id="KW-1185">Reference proteome</keyword>
<dbReference type="Pfam" id="PF00107">
    <property type="entry name" value="ADH_zinc_N"/>
    <property type="match status" value="1"/>
</dbReference>
<feature type="domain" description="Enoyl reductase (ER)" evidence="5">
    <location>
        <begin position="7"/>
        <end position="320"/>
    </location>
</feature>
<dbReference type="AlphaFoldDB" id="A0A7Z2VPI6"/>
<dbReference type="CDD" id="cd08234">
    <property type="entry name" value="threonine_DH_like"/>
    <property type="match status" value="1"/>
</dbReference>
<dbReference type="InterPro" id="IPR013149">
    <property type="entry name" value="ADH-like_C"/>
</dbReference>
<dbReference type="InterPro" id="IPR002328">
    <property type="entry name" value="ADH_Zn_CS"/>
</dbReference>
<dbReference type="Gene3D" id="3.90.180.10">
    <property type="entry name" value="Medium-chain alcohol dehydrogenases, catalytic domain"/>
    <property type="match status" value="1"/>
</dbReference>
<dbReference type="GO" id="GO:0016491">
    <property type="term" value="F:oxidoreductase activity"/>
    <property type="evidence" value="ECO:0007669"/>
    <property type="project" value="UniProtKB-KW"/>
</dbReference>
<dbReference type="InterPro" id="IPR036291">
    <property type="entry name" value="NAD(P)-bd_dom_sf"/>
</dbReference>
<evidence type="ECO:0000259" key="5">
    <source>
        <dbReference type="SMART" id="SM00829"/>
    </source>
</evidence>
<comment type="similarity">
    <text evidence="4">Belongs to the zinc-containing alcohol dehydrogenase family.</text>
</comment>
<dbReference type="SUPFAM" id="SSF50129">
    <property type="entry name" value="GroES-like"/>
    <property type="match status" value="1"/>
</dbReference>
<gene>
    <name evidence="6" type="ORF">HH215_29625</name>
</gene>
<dbReference type="KEGG" id="cheb:HH215_29625"/>
<proteinExistence type="inferred from homology"/>
<evidence type="ECO:0000256" key="3">
    <source>
        <dbReference type="ARBA" id="ARBA00023002"/>
    </source>
</evidence>
<dbReference type="InterPro" id="IPR013154">
    <property type="entry name" value="ADH-like_N"/>
</dbReference>
<evidence type="ECO:0000313" key="6">
    <source>
        <dbReference type="EMBL" id="QJD86922.1"/>
    </source>
</evidence>
<dbReference type="Pfam" id="PF08240">
    <property type="entry name" value="ADH_N"/>
    <property type="match status" value="1"/>
</dbReference>
<dbReference type="InterPro" id="IPR050129">
    <property type="entry name" value="Zn_alcohol_dh"/>
</dbReference>
<sequence length="334" mass="35998">MKALVMEQPRRAVVKEVPDPKPGPGEVVIQVAQVGICGTDFHIFEGEFLSPYPLIPGHEFSGTISEVGDGVEGFRVGDRVTADPSLFCGRCVYCLTNRGNQCADWGALGNTVNGSMAEYVAVPARNAVKIPDDMSFATAAFIEPIACVVHAMNRLQLQVGQSVLLFGAGAMGQQLVQALSRAGAARLAVVDVSDNKLELARAFGATETANVREIGRLAGQSFDVVVDATGIPSVIEQALAYMGKTAKYLQFGVTPRTAEIKLNPFDLYHKDWTILGSMAINHTFLHAFDWVKTGRIQLEPLVSKVISLEETPAFLAEPKNPELLKVQIRIGFNG</sequence>
<dbReference type="InterPro" id="IPR020843">
    <property type="entry name" value="ER"/>
</dbReference>
<keyword evidence="2 4" id="KW-0862">Zinc</keyword>
<organism evidence="6 7">
    <name type="scientific">Cohnella herbarum</name>
    <dbReference type="NCBI Taxonomy" id="2728023"/>
    <lineage>
        <taxon>Bacteria</taxon>
        <taxon>Bacillati</taxon>
        <taxon>Bacillota</taxon>
        <taxon>Bacilli</taxon>
        <taxon>Bacillales</taxon>
        <taxon>Paenibacillaceae</taxon>
        <taxon>Cohnella</taxon>
    </lineage>
</organism>
<dbReference type="PROSITE" id="PS00059">
    <property type="entry name" value="ADH_ZINC"/>
    <property type="match status" value="1"/>
</dbReference>
<dbReference type="InterPro" id="IPR011032">
    <property type="entry name" value="GroES-like_sf"/>
</dbReference>
<evidence type="ECO:0000256" key="4">
    <source>
        <dbReference type="RuleBase" id="RU361277"/>
    </source>
</evidence>
<name>A0A7Z2VPI6_9BACL</name>
<dbReference type="SUPFAM" id="SSF51735">
    <property type="entry name" value="NAD(P)-binding Rossmann-fold domains"/>
    <property type="match status" value="1"/>
</dbReference>
<keyword evidence="1 4" id="KW-0479">Metal-binding</keyword>
<comment type="cofactor">
    <cofactor evidence="4">
        <name>Zn(2+)</name>
        <dbReference type="ChEBI" id="CHEBI:29105"/>
    </cofactor>
</comment>
<reference evidence="6 7" key="1">
    <citation type="submission" date="2020-04" db="EMBL/GenBank/DDBJ databases">
        <title>Genome sequencing of novel species.</title>
        <authorList>
            <person name="Heo J."/>
            <person name="Kim S.-J."/>
            <person name="Kim J.-S."/>
            <person name="Hong S.-B."/>
            <person name="Kwon S.-W."/>
        </authorList>
    </citation>
    <scope>NUCLEOTIDE SEQUENCE [LARGE SCALE GENOMIC DNA]</scope>
    <source>
        <strain evidence="6 7">MFER-1</strain>
    </source>
</reference>
<evidence type="ECO:0000313" key="7">
    <source>
        <dbReference type="Proteomes" id="UP000502248"/>
    </source>
</evidence>
<dbReference type="Proteomes" id="UP000502248">
    <property type="component" value="Chromosome"/>
</dbReference>
<dbReference type="RefSeq" id="WP_169283168.1">
    <property type="nucleotide sequence ID" value="NZ_CP051680.1"/>
</dbReference>
<evidence type="ECO:0000256" key="2">
    <source>
        <dbReference type="ARBA" id="ARBA00022833"/>
    </source>
</evidence>
<dbReference type="Gene3D" id="3.40.50.720">
    <property type="entry name" value="NAD(P)-binding Rossmann-like Domain"/>
    <property type="match status" value="1"/>
</dbReference>